<reference evidence="2 3" key="1">
    <citation type="submission" date="2016-02" db="EMBL/GenBank/DDBJ databases">
        <title>Genome analysis of coral dinoflagellate symbionts highlights evolutionary adaptations to a symbiotic lifestyle.</title>
        <authorList>
            <person name="Aranda M."/>
            <person name="Li Y."/>
            <person name="Liew Y.J."/>
            <person name="Baumgarten S."/>
            <person name="Simakov O."/>
            <person name="Wilson M."/>
            <person name="Piel J."/>
            <person name="Ashoor H."/>
            <person name="Bougouffa S."/>
            <person name="Bajic V.B."/>
            <person name="Ryu T."/>
            <person name="Ravasi T."/>
            <person name="Bayer T."/>
            <person name="Micklem G."/>
            <person name="Kim H."/>
            <person name="Bhak J."/>
            <person name="Lajeunesse T.C."/>
            <person name="Voolstra C.R."/>
        </authorList>
    </citation>
    <scope>NUCLEOTIDE SEQUENCE [LARGE SCALE GENOMIC DNA]</scope>
    <source>
        <strain evidence="2 3">CCMP2467</strain>
    </source>
</reference>
<feature type="region of interest" description="Disordered" evidence="1">
    <location>
        <begin position="1"/>
        <end position="122"/>
    </location>
</feature>
<feature type="compositionally biased region" description="Low complexity" evidence="1">
    <location>
        <begin position="20"/>
        <end position="33"/>
    </location>
</feature>
<name>A0A1Q9DQZ6_SYMMI</name>
<dbReference type="AlphaFoldDB" id="A0A1Q9DQZ6"/>
<dbReference type="EMBL" id="LSRX01000428">
    <property type="protein sequence ID" value="OLP97568.1"/>
    <property type="molecule type" value="Genomic_DNA"/>
</dbReference>
<protein>
    <submittedName>
        <fullName evidence="2">Uncharacterized protein</fullName>
    </submittedName>
</protein>
<organism evidence="2 3">
    <name type="scientific">Symbiodinium microadriaticum</name>
    <name type="common">Dinoflagellate</name>
    <name type="synonym">Zooxanthella microadriatica</name>
    <dbReference type="NCBI Taxonomy" id="2951"/>
    <lineage>
        <taxon>Eukaryota</taxon>
        <taxon>Sar</taxon>
        <taxon>Alveolata</taxon>
        <taxon>Dinophyceae</taxon>
        <taxon>Suessiales</taxon>
        <taxon>Symbiodiniaceae</taxon>
        <taxon>Symbiodinium</taxon>
    </lineage>
</organism>
<keyword evidence="3" id="KW-1185">Reference proteome</keyword>
<evidence type="ECO:0000313" key="2">
    <source>
        <dbReference type="EMBL" id="OLP97568.1"/>
    </source>
</evidence>
<dbReference type="Proteomes" id="UP000186817">
    <property type="component" value="Unassembled WGS sequence"/>
</dbReference>
<sequence length="132" mass="14742">MPKRRQAVLRPRSARRVEVACSPSRSRSPASECRASRSAERFQPRSERSSSDPGAGHELELEEEEDLEEHHADSEEAEEEEERRAASGRKAHEERYGERLDELRGPEGSPQVTEGGAGLELPLLKFALPRAA</sequence>
<evidence type="ECO:0000256" key="1">
    <source>
        <dbReference type="SAM" id="MobiDB-lite"/>
    </source>
</evidence>
<gene>
    <name evidence="2" type="ORF">AK812_SmicGene20082</name>
</gene>
<evidence type="ECO:0000313" key="3">
    <source>
        <dbReference type="Proteomes" id="UP000186817"/>
    </source>
</evidence>
<proteinExistence type="predicted"/>
<feature type="compositionally biased region" description="Basic and acidic residues" evidence="1">
    <location>
        <begin position="34"/>
        <end position="59"/>
    </location>
</feature>
<comment type="caution">
    <text evidence="2">The sequence shown here is derived from an EMBL/GenBank/DDBJ whole genome shotgun (WGS) entry which is preliminary data.</text>
</comment>
<accession>A0A1Q9DQZ6</accession>
<feature type="compositionally biased region" description="Basic and acidic residues" evidence="1">
    <location>
        <begin position="82"/>
        <end position="105"/>
    </location>
</feature>